<gene>
    <name evidence="1" type="ORF">RPERSI_LOCUS31245</name>
</gene>
<accession>A0ACA9SIV8</accession>
<protein>
    <submittedName>
        <fullName evidence="1">6818_t:CDS:1</fullName>
    </submittedName>
</protein>
<name>A0ACA9SIV8_9GLOM</name>
<feature type="non-terminal residue" evidence="1">
    <location>
        <position position="1"/>
    </location>
</feature>
<dbReference type="Proteomes" id="UP000789920">
    <property type="component" value="Unassembled WGS sequence"/>
</dbReference>
<comment type="caution">
    <text evidence="1">The sequence shown here is derived from an EMBL/GenBank/DDBJ whole genome shotgun (WGS) entry which is preliminary data.</text>
</comment>
<evidence type="ECO:0000313" key="2">
    <source>
        <dbReference type="Proteomes" id="UP000789920"/>
    </source>
</evidence>
<organism evidence="1 2">
    <name type="scientific">Racocetra persica</name>
    <dbReference type="NCBI Taxonomy" id="160502"/>
    <lineage>
        <taxon>Eukaryota</taxon>
        <taxon>Fungi</taxon>
        <taxon>Fungi incertae sedis</taxon>
        <taxon>Mucoromycota</taxon>
        <taxon>Glomeromycotina</taxon>
        <taxon>Glomeromycetes</taxon>
        <taxon>Diversisporales</taxon>
        <taxon>Gigasporaceae</taxon>
        <taxon>Racocetra</taxon>
    </lineage>
</organism>
<evidence type="ECO:0000313" key="1">
    <source>
        <dbReference type="EMBL" id="CAG8839960.1"/>
    </source>
</evidence>
<reference evidence="1" key="1">
    <citation type="submission" date="2021-06" db="EMBL/GenBank/DDBJ databases">
        <authorList>
            <person name="Kallberg Y."/>
            <person name="Tangrot J."/>
            <person name="Rosling A."/>
        </authorList>
    </citation>
    <scope>NUCLEOTIDE SEQUENCE</scope>
    <source>
        <strain evidence="1">MA461A</strain>
    </source>
</reference>
<proteinExistence type="predicted"/>
<feature type="non-terminal residue" evidence="1">
    <location>
        <position position="71"/>
    </location>
</feature>
<sequence length="71" mass="7852">PVFLKLCGISDHFLLAIQKHLQEKGLTERTHGNTGRVPKLKSGQNFQLNFVIGENEFPEGTSKGANTTLNM</sequence>
<keyword evidence="2" id="KW-1185">Reference proteome</keyword>
<dbReference type="EMBL" id="CAJVQC010125286">
    <property type="protein sequence ID" value="CAG8839960.1"/>
    <property type="molecule type" value="Genomic_DNA"/>
</dbReference>